<organism evidence="1 2">
    <name type="scientific">Sporosarcina thermotolerans</name>
    <dbReference type="NCBI Taxonomy" id="633404"/>
    <lineage>
        <taxon>Bacteria</taxon>
        <taxon>Bacillati</taxon>
        <taxon>Bacillota</taxon>
        <taxon>Bacilli</taxon>
        <taxon>Bacillales</taxon>
        <taxon>Caryophanaceae</taxon>
        <taxon>Sporosarcina</taxon>
    </lineage>
</organism>
<keyword evidence="2" id="KW-1185">Reference proteome</keyword>
<dbReference type="AlphaFoldDB" id="A0AAW9AG27"/>
<proteinExistence type="predicted"/>
<dbReference type="RefSeq" id="WP_283734315.1">
    <property type="nucleotide sequence ID" value="NZ_CP125968.1"/>
</dbReference>
<gene>
    <name evidence="1" type="ORF">QTL97_16885</name>
</gene>
<accession>A0AAW9AG27</accession>
<evidence type="ECO:0008006" key="3">
    <source>
        <dbReference type="Google" id="ProtNLM"/>
    </source>
</evidence>
<protein>
    <recommendedName>
        <fullName evidence="3">YozE SAM-like domain-containing protein</fullName>
    </recommendedName>
</protein>
<dbReference type="EMBL" id="JAUBDJ010000015">
    <property type="protein sequence ID" value="MDW0118603.1"/>
    <property type="molecule type" value="Genomic_DNA"/>
</dbReference>
<dbReference type="Proteomes" id="UP001271648">
    <property type="component" value="Unassembled WGS sequence"/>
</dbReference>
<comment type="caution">
    <text evidence="1">The sequence shown here is derived from an EMBL/GenBank/DDBJ whole genome shotgun (WGS) entry which is preliminary data.</text>
</comment>
<evidence type="ECO:0000313" key="1">
    <source>
        <dbReference type="EMBL" id="MDW0118603.1"/>
    </source>
</evidence>
<name>A0AAW9AG27_9BACL</name>
<sequence length="59" mass="6982">MLRKDDENFEGQFPDGVFAIPKDNDEPRIKVRALFNYCEQRGITPDQLSCEELEKFMEK</sequence>
<evidence type="ECO:0000313" key="2">
    <source>
        <dbReference type="Proteomes" id="UP001271648"/>
    </source>
</evidence>
<reference evidence="1 2" key="1">
    <citation type="submission" date="2023-06" db="EMBL/GenBank/DDBJ databases">
        <title>Sporosarcina sp. nov., isolated from Korean traditional fermented seafood 'Jeotgal'.</title>
        <authorList>
            <person name="Yang A.I."/>
            <person name="Shin N.-R."/>
        </authorList>
    </citation>
    <scope>NUCLEOTIDE SEQUENCE [LARGE SCALE GENOMIC DNA]</scope>
    <source>
        <strain evidence="1 2">KCTC43456</strain>
    </source>
</reference>